<dbReference type="Pfam" id="PF07686">
    <property type="entry name" value="V-set"/>
    <property type="match status" value="1"/>
</dbReference>
<feature type="signal peptide" evidence="5">
    <location>
        <begin position="1"/>
        <end position="15"/>
    </location>
</feature>
<proteinExistence type="predicted"/>
<sequence>MRMFLVWTLFSGGWAVTGPTEVTAKQGGLLAVSCSYESGYELYPKYWCRPGFLWICFTYIAQTNGSEVTVTQDRVSIEDKHTEHSFTVTLDNVSLGDTGWYSCGVRRRLWFNLQHSTEVTVSTDLPTTTEGSNVSPLGTNRLCAKDCEESPALSQLSITPLLLFLSVKAAVALALVCQVVWVRSRHRSHDKENVKLIYCLMGLKGFVFLGLASVIHRGAVLRTAPGDLVAKVVETGQSLNMFPSPHSTRDHHVARSRTGLREEMVPGFWWRERDKGEQCLVLALLAMTGAVLWVSLRSG</sequence>
<dbReference type="InterPro" id="IPR036179">
    <property type="entry name" value="Ig-like_dom_sf"/>
</dbReference>
<dbReference type="InterPro" id="IPR013106">
    <property type="entry name" value="Ig_V-set"/>
</dbReference>
<dbReference type="InterPro" id="IPR007110">
    <property type="entry name" value="Ig-like_dom"/>
</dbReference>
<reference evidence="7 8" key="1">
    <citation type="submission" date="2016-02" db="EMBL/GenBank/DDBJ databases">
        <title>Band-tailed pigeon sequencing and assembly.</title>
        <authorList>
            <person name="Soares A.E."/>
            <person name="Novak B.J."/>
            <person name="Rice E.S."/>
            <person name="O'Connell B."/>
            <person name="Chang D."/>
            <person name="Weber S."/>
            <person name="Shapiro B."/>
        </authorList>
    </citation>
    <scope>NUCLEOTIDE SEQUENCE [LARGE SCALE GENOMIC DNA]</scope>
    <source>
        <strain evidence="7">BTP2013</strain>
        <tissue evidence="7">Blood</tissue>
    </source>
</reference>
<feature type="transmembrane region" description="Helical" evidence="4">
    <location>
        <begin position="194"/>
        <end position="215"/>
    </location>
</feature>
<evidence type="ECO:0000313" key="7">
    <source>
        <dbReference type="EMBL" id="OPJ88639.1"/>
    </source>
</evidence>
<keyword evidence="2 4" id="KW-0812">Transmembrane</keyword>
<dbReference type="InterPro" id="IPR003599">
    <property type="entry name" value="Ig_sub"/>
</dbReference>
<feature type="transmembrane region" description="Helical" evidence="4">
    <location>
        <begin position="161"/>
        <end position="182"/>
    </location>
</feature>
<dbReference type="PANTHER" id="PTHR11860">
    <property type="entry name" value="POLYMERIC-IMMUNOGLOBULIN RECEPTOR"/>
    <property type="match status" value="1"/>
</dbReference>
<keyword evidence="3 4" id="KW-0472">Membrane</keyword>
<accession>A0A1V4KVV8</accession>
<dbReference type="OrthoDB" id="8920197at2759"/>
<dbReference type="PROSITE" id="PS50835">
    <property type="entry name" value="IG_LIKE"/>
    <property type="match status" value="1"/>
</dbReference>
<evidence type="ECO:0000256" key="2">
    <source>
        <dbReference type="ARBA" id="ARBA00022692"/>
    </source>
</evidence>
<evidence type="ECO:0000256" key="3">
    <source>
        <dbReference type="ARBA" id="ARBA00023136"/>
    </source>
</evidence>
<organism evidence="7 8">
    <name type="scientific">Patagioenas fasciata monilis</name>
    <dbReference type="NCBI Taxonomy" id="372326"/>
    <lineage>
        <taxon>Eukaryota</taxon>
        <taxon>Metazoa</taxon>
        <taxon>Chordata</taxon>
        <taxon>Craniata</taxon>
        <taxon>Vertebrata</taxon>
        <taxon>Euteleostomi</taxon>
        <taxon>Archelosauria</taxon>
        <taxon>Archosauria</taxon>
        <taxon>Dinosauria</taxon>
        <taxon>Saurischia</taxon>
        <taxon>Theropoda</taxon>
        <taxon>Coelurosauria</taxon>
        <taxon>Aves</taxon>
        <taxon>Neognathae</taxon>
        <taxon>Neoaves</taxon>
        <taxon>Columbimorphae</taxon>
        <taxon>Columbiformes</taxon>
        <taxon>Columbidae</taxon>
        <taxon>Patagioenas</taxon>
    </lineage>
</organism>
<feature type="chain" id="PRO_5011962998" description="Ig-like domain-containing protein" evidence="5">
    <location>
        <begin position="16"/>
        <end position="299"/>
    </location>
</feature>
<protein>
    <recommendedName>
        <fullName evidence="6">Ig-like domain-containing protein</fullName>
    </recommendedName>
</protein>
<evidence type="ECO:0000256" key="5">
    <source>
        <dbReference type="SAM" id="SignalP"/>
    </source>
</evidence>
<dbReference type="PANTHER" id="PTHR11860:SF87">
    <property type="entry name" value="CMRF35-LIKE MOLECULE 8"/>
    <property type="match status" value="1"/>
</dbReference>
<dbReference type="Gene3D" id="2.60.40.10">
    <property type="entry name" value="Immunoglobulins"/>
    <property type="match status" value="1"/>
</dbReference>
<dbReference type="AlphaFoldDB" id="A0A1V4KVV8"/>
<dbReference type="InterPro" id="IPR013783">
    <property type="entry name" value="Ig-like_fold"/>
</dbReference>
<evidence type="ECO:0000256" key="4">
    <source>
        <dbReference type="SAM" id="Phobius"/>
    </source>
</evidence>
<feature type="domain" description="Ig-like" evidence="6">
    <location>
        <begin position="19"/>
        <end position="122"/>
    </location>
</feature>
<dbReference type="SMART" id="SM00409">
    <property type="entry name" value="IG"/>
    <property type="match status" value="1"/>
</dbReference>
<comment type="caution">
    <text evidence="7">The sequence shown here is derived from an EMBL/GenBank/DDBJ whole genome shotgun (WGS) entry which is preliminary data.</text>
</comment>
<dbReference type="Proteomes" id="UP000190648">
    <property type="component" value="Unassembled WGS sequence"/>
</dbReference>
<keyword evidence="5" id="KW-0732">Signal</keyword>
<dbReference type="InterPro" id="IPR050671">
    <property type="entry name" value="CD300_family_receptors"/>
</dbReference>
<comment type="subcellular location">
    <subcellularLocation>
        <location evidence="1">Membrane</location>
    </subcellularLocation>
</comment>
<evidence type="ECO:0000256" key="1">
    <source>
        <dbReference type="ARBA" id="ARBA00004370"/>
    </source>
</evidence>
<dbReference type="GO" id="GO:0004888">
    <property type="term" value="F:transmembrane signaling receptor activity"/>
    <property type="evidence" value="ECO:0007669"/>
    <property type="project" value="TreeGrafter"/>
</dbReference>
<dbReference type="EMBL" id="LSYS01001520">
    <property type="protein sequence ID" value="OPJ88639.1"/>
    <property type="molecule type" value="Genomic_DNA"/>
</dbReference>
<gene>
    <name evidence="7" type="ORF">AV530_003143</name>
</gene>
<evidence type="ECO:0000259" key="6">
    <source>
        <dbReference type="PROSITE" id="PS50835"/>
    </source>
</evidence>
<name>A0A1V4KVV8_PATFA</name>
<dbReference type="SUPFAM" id="SSF48726">
    <property type="entry name" value="Immunoglobulin"/>
    <property type="match status" value="1"/>
</dbReference>
<feature type="transmembrane region" description="Helical" evidence="4">
    <location>
        <begin position="280"/>
        <end position="296"/>
    </location>
</feature>
<dbReference type="GO" id="GO:0005886">
    <property type="term" value="C:plasma membrane"/>
    <property type="evidence" value="ECO:0007669"/>
    <property type="project" value="TreeGrafter"/>
</dbReference>
<dbReference type="STRING" id="372326.A0A1V4KVV8"/>
<evidence type="ECO:0000313" key="8">
    <source>
        <dbReference type="Proteomes" id="UP000190648"/>
    </source>
</evidence>
<keyword evidence="8" id="KW-1185">Reference proteome</keyword>
<keyword evidence="4" id="KW-1133">Transmembrane helix</keyword>